<evidence type="ECO:0000313" key="2">
    <source>
        <dbReference type="Proteomes" id="UP000265520"/>
    </source>
</evidence>
<keyword evidence="2" id="KW-1185">Reference proteome</keyword>
<dbReference type="AlphaFoldDB" id="A0A392PZD7"/>
<evidence type="ECO:0000313" key="1">
    <source>
        <dbReference type="EMBL" id="MCI17208.1"/>
    </source>
</evidence>
<name>A0A392PZD7_9FABA</name>
<comment type="caution">
    <text evidence="1">The sequence shown here is derived from an EMBL/GenBank/DDBJ whole genome shotgun (WGS) entry which is preliminary data.</text>
</comment>
<accession>A0A392PZD7</accession>
<dbReference type="EMBL" id="LXQA010104381">
    <property type="protein sequence ID" value="MCI17208.1"/>
    <property type="molecule type" value="Genomic_DNA"/>
</dbReference>
<reference evidence="1 2" key="1">
    <citation type="journal article" date="2018" name="Front. Plant Sci.">
        <title>Red Clover (Trifolium pratense) and Zigzag Clover (T. medium) - A Picture of Genomic Similarities and Differences.</title>
        <authorList>
            <person name="Dluhosova J."/>
            <person name="Istvanek J."/>
            <person name="Nedelnik J."/>
            <person name="Repkova J."/>
        </authorList>
    </citation>
    <scope>NUCLEOTIDE SEQUENCE [LARGE SCALE GENOMIC DNA]</scope>
    <source>
        <strain evidence="2">cv. 10/8</strain>
        <tissue evidence="1">Leaf</tissue>
    </source>
</reference>
<feature type="non-terminal residue" evidence="1">
    <location>
        <position position="1"/>
    </location>
</feature>
<protein>
    <submittedName>
        <fullName evidence="1">Uncharacterized protein</fullName>
    </submittedName>
</protein>
<sequence>AMGACLRDKVGGFVAAFSCHDGRTFTAPKAETWG</sequence>
<proteinExistence type="predicted"/>
<organism evidence="1 2">
    <name type="scientific">Trifolium medium</name>
    <dbReference type="NCBI Taxonomy" id="97028"/>
    <lineage>
        <taxon>Eukaryota</taxon>
        <taxon>Viridiplantae</taxon>
        <taxon>Streptophyta</taxon>
        <taxon>Embryophyta</taxon>
        <taxon>Tracheophyta</taxon>
        <taxon>Spermatophyta</taxon>
        <taxon>Magnoliopsida</taxon>
        <taxon>eudicotyledons</taxon>
        <taxon>Gunneridae</taxon>
        <taxon>Pentapetalae</taxon>
        <taxon>rosids</taxon>
        <taxon>fabids</taxon>
        <taxon>Fabales</taxon>
        <taxon>Fabaceae</taxon>
        <taxon>Papilionoideae</taxon>
        <taxon>50 kb inversion clade</taxon>
        <taxon>NPAAA clade</taxon>
        <taxon>Hologalegina</taxon>
        <taxon>IRL clade</taxon>
        <taxon>Trifolieae</taxon>
        <taxon>Trifolium</taxon>
    </lineage>
</organism>
<dbReference type="Proteomes" id="UP000265520">
    <property type="component" value="Unassembled WGS sequence"/>
</dbReference>